<dbReference type="PANTHER" id="PTHR31286">
    <property type="entry name" value="GLYCINE-RICH CELL WALL STRUCTURAL PROTEIN 1.8-LIKE"/>
    <property type="match status" value="1"/>
</dbReference>
<reference evidence="1" key="1">
    <citation type="journal article" date="2019" name="Sci. Rep.">
        <title>Draft genome of Tanacetum cinerariifolium, the natural source of mosquito coil.</title>
        <authorList>
            <person name="Yamashiro T."/>
            <person name="Shiraishi A."/>
            <person name="Satake H."/>
            <person name="Nakayama K."/>
        </authorList>
    </citation>
    <scope>NUCLEOTIDE SEQUENCE</scope>
</reference>
<dbReference type="InterPro" id="IPR040256">
    <property type="entry name" value="At4g02000-like"/>
</dbReference>
<dbReference type="PANTHER" id="PTHR31286:SF99">
    <property type="entry name" value="DUF4283 DOMAIN-CONTAINING PROTEIN"/>
    <property type="match status" value="1"/>
</dbReference>
<sequence>MDGLDAILKNVSWFIRNNLLIQKKWNPVVNLLKEDVGNDLIWVKLHGVPVTAFSEDNLSVVATKLGTPLMFDSYTLDTCMLSWGSSSYVRAMIEVRTDVELKDTIMAAIPKLIGEGFYTCTISVEYE</sequence>
<proteinExistence type="predicted"/>
<gene>
    <name evidence="1" type="ORF">Tci_008490</name>
</gene>
<evidence type="ECO:0000313" key="1">
    <source>
        <dbReference type="EMBL" id="GEU36512.1"/>
    </source>
</evidence>
<protein>
    <submittedName>
        <fullName evidence="1">Uncharacterized protein</fullName>
    </submittedName>
</protein>
<comment type="caution">
    <text evidence="1">The sequence shown here is derived from an EMBL/GenBank/DDBJ whole genome shotgun (WGS) entry which is preliminary data.</text>
</comment>
<organism evidence="1">
    <name type="scientific">Tanacetum cinerariifolium</name>
    <name type="common">Dalmatian daisy</name>
    <name type="synonym">Chrysanthemum cinerariifolium</name>
    <dbReference type="NCBI Taxonomy" id="118510"/>
    <lineage>
        <taxon>Eukaryota</taxon>
        <taxon>Viridiplantae</taxon>
        <taxon>Streptophyta</taxon>
        <taxon>Embryophyta</taxon>
        <taxon>Tracheophyta</taxon>
        <taxon>Spermatophyta</taxon>
        <taxon>Magnoliopsida</taxon>
        <taxon>eudicotyledons</taxon>
        <taxon>Gunneridae</taxon>
        <taxon>Pentapetalae</taxon>
        <taxon>asterids</taxon>
        <taxon>campanulids</taxon>
        <taxon>Asterales</taxon>
        <taxon>Asteraceae</taxon>
        <taxon>Asteroideae</taxon>
        <taxon>Anthemideae</taxon>
        <taxon>Anthemidinae</taxon>
        <taxon>Tanacetum</taxon>
    </lineage>
</organism>
<dbReference type="AlphaFoldDB" id="A0A6L2JIL5"/>
<dbReference type="EMBL" id="BKCJ010000819">
    <property type="protein sequence ID" value="GEU36512.1"/>
    <property type="molecule type" value="Genomic_DNA"/>
</dbReference>
<accession>A0A6L2JIL5</accession>
<name>A0A6L2JIL5_TANCI</name>